<evidence type="ECO:0000313" key="3">
    <source>
        <dbReference type="Proteomes" id="UP001206312"/>
    </source>
</evidence>
<dbReference type="Proteomes" id="UP001206312">
    <property type="component" value="Unassembled WGS sequence"/>
</dbReference>
<feature type="signal peptide" evidence="1">
    <location>
        <begin position="1"/>
        <end position="21"/>
    </location>
</feature>
<comment type="caution">
    <text evidence="2">The sequence shown here is derived from an EMBL/GenBank/DDBJ whole genome shotgun (WGS) entry which is preliminary data.</text>
</comment>
<organism evidence="2 3">
    <name type="scientific">Robiginitalea marina</name>
    <dbReference type="NCBI Taxonomy" id="2954105"/>
    <lineage>
        <taxon>Bacteria</taxon>
        <taxon>Pseudomonadati</taxon>
        <taxon>Bacteroidota</taxon>
        <taxon>Flavobacteriia</taxon>
        <taxon>Flavobacteriales</taxon>
        <taxon>Flavobacteriaceae</taxon>
        <taxon>Robiginitalea</taxon>
    </lineage>
</organism>
<dbReference type="PROSITE" id="PS51257">
    <property type="entry name" value="PROKAR_LIPOPROTEIN"/>
    <property type="match status" value="1"/>
</dbReference>
<keyword evidence="3" id="KW-1185">Reference proteome</keyword>
<gene>
    <name evidence="2" type="ORF">NG653_00180</name>
</gene>
<dbReference type="RefSeq" id="WP_252739633.1">
    <property type="nucleotide sequence ID" value="NZ_JAMXIB010000001.1"/>
</dbReference>
<name>A0ABT1ATT9_9FLAO</name>
<evidence type="ECO:0000313" key="2">
    <source>
        <dbReference type="EMBL" id="MCO5723251.1"/>
    </source>
</evidence>
<sequence>MKTIKLIYVFMALALVGCSKDDDGTATPKEPVAQAIPPTIALKSGSTDLFPGVIGAPQKGSLQHTVEAEAKDGFKSLEIQKVVDGSATSYQVIDENSAEYAGGNVVAYTLNYIFKEEDLGKDLSFRAIVTDQNDAKVTLDFAQAEVKRPMITANVMMKAAVPLNPLAINIPHYLMLRDDECLGISLEDIDEKQLYDQIIGVFSLNDGSGFYLASPNTLLEAELLNLFPEEKATTKFKELELTADEFEAFTIYETFEVEDLFAGAAFNADPEKLELVSEVDKVFTFRTDEGRIGLGRITGFDIVNGEAILDLEIIVTQ</sequence>
<feature type="chain" id="PRO_5046821167" evidence="1">
    <location>
        <begin position="22"/>
        <end position="317"/>
    </location>
</feature>
<keyword evidence="1" id="KW-0732">Signal</keyword>
<dbReference type="EMBL" id="JAMXIB010000001">
    <property type="protein sequence ID" value="MCO5723251.1"/>
    <property type="molecule type" value="Genomic_DNA"/>
</dbReference>
<accession>A0ABT1ATT9</accession>
<protein>
    <submittedName>
        <fullName evidence="2">Uncharacterized protein</fullName>
    </submittedName>
</protein>
<evidence type="ECO:0000256" key="1">
    <source>
        <dbReference type="SAM" id="SignalP"/>
    </source>
</evidence>
<proteinExistence type="predicted"/>
<reference evidence="2 3" key="1">
    <citation type="submission" date="2022-06" db="EMBL/GenBank/DDBJ databases">
        <authorList>
            <person name="Xuan X."/>
        </authorList>
    </citation>
    <scope>NUCLEOTIDE SEQUENCE [LARGE SCALE GENOMIC DNA]</scope>
    <source>
        <strain evidence="2 3">2V75</strain>
    </source>
</reference>